<keyword evidence="5" id="KW-0131">Cell cycle</keyword>
<dbReference type="eggNOG" id="COG1589">
    <property type="taxonomic scope" value="Bacteria"/>
</dbReference>
<dbReference type="Pfam" id="PF03799">
    <property type="entry name" value="FtsQ_DivIB_C"/>
    <property type="match status" value="1"/>
</dbReference>
<gene>
    <name evidence="9" type="primary">ftsQ</name>
    <name evidence="9" type="ORF">HMPREF9004_0120</name>
</gene>
<dbReference type="InterPro" id="IPR005548">
    <property type="entry name" value="Cell_div_FtsQ/DivIB_C"/>
</dbReference>
<proteinExistence type="predicted"/>
<evidence type="ECO:0000313" key="9">
    <source>
        <dbReference type="EMBL" id="ENO19201.1"/>
    </source>
</evidence>
<evidence type="ECO:0000256" key="1">
    <source>
        <dbReference type="ARBA" id="ARBA00022475"/>
    </source>
</evidence>
<dbReference type="InterPro" id="IPR050487">
    <property type="entry name" value="FtsQ_DivIB"/>
</dbReference>
<evidence type="ECO:0000313" key="10">
    <source>
        <dbReference type="Proteomes" id="UP000013015"/>
    </source>
</evidence>
<keyword evidence="4 6" id="KW-1133">Transmembrane helix</keyword>
<evidence type="ECO:0000259" key="8">
    <source>
        <dbReference type="Pfam" id="PF08478"/>
    </source>
</evidence>
<keyword evidence="2 9" id="KW-0132">Cell division</keyword>
<dbReference type="Gene3D" id="3.10.20.310">
    <property type="entry name" value="membrane protein fhac"/>
    <property type="match status" value="1"/>
</dbReference>
<evidence type="ECO:0000256" key="6">
    <source>
        <dbReference type="SAM" id="Phobius"/>
    </source>
</evidence>
<dbReference type="STRING" id="888050.HMPREF9004_0120"/>
<evidence type="ECO:0000256" key="4">
    <source>
        <dbReference type="ARBA" id="ARBA00022989"/>
    </source>
</evidence>
<feature type="transmembrane region" description="Helical" evidence="6">
    <location>
        <begin position="50"/>
        <end position="73"/>
    </location>
</feature>
<evidence type="ECO:0000259" key="7">
    <source>
        <dbReference type="Pfam" id="PF03799"/>
    </source>
</evidence>
<keyword evidence="6" id="KW-0472">Membrane</keyword>
<dbReference type="OrthoDB" id="4793367at2"/>
<comment type="caution">
    <text evidence="9">The sequence shown here is derived from an EMBL/GenBank/DDBJ whole genome shotgun (WGS) entry which is preliminary data.</text>
</comment>
<reference evidence="9 10" key="1">
    <citation type="submission" date="2013-03" db="EMBL/GenBank/DDBJ databases">
        <title>Reference genome for the Human Microbiome Project.</title>
        <authorList>
            <person name="Aqrawi P."/>
            <person name="Ayvaz T."/>
            <person name="Bess C."/>
            <person name="Blankenburg K."/>
            <person name="Coyle M."/>
            <person name="Deng J."/>
            <person name="Forbes L."/>
            <person name="Fowler G."/>
            <person name="Francisco L."/>
            <person name="Fu Q."/>
            <person name="Gibbs R."/>
            <person name="Gross S."/>
            <person name="Gubbala S."/>
            <person name="Hale W."/>
            <person name="Hemphill L."/>
            <person name="Highlander S."/>
            <person name="Hirani K."/>
            <person name="Jackson L."/>
            <person name="Jakkamsetti A."/>
            <person name="Javaid M."/>
            <person name="Jayaseelan J.C."/>
            <person name="Jiang H."/>
            <person name="Joshi V."/>
            <person name="Korchina V."/>
            <person name="Kovar C."/>
            <person name="Lara F."/>
            <person name="Lee S."/>
            <person name="Liu Y."/>
            <person name="Mata R."/>
            <person name="Mathew T."/>
            <person name="Munidasa M."/>
            <person name="Muzny D."/>
            <person name="Nazareth L."/>
            <person name="Ngo R."/>
            <person name="Nguyen L."/>
            <person name="Nguyen N."/>
            <person name="Okwuonu G."/>
            <person name="Ongeri F."/>
            <person name="Palculict T."/>
            <person name="Patil S."/>
            <person name="Petrosino J."/>
            <person name="Pham C."/>
            <person name="Pham P."/>
            <person name="Pu L.-L."/>
            <person name="Qin X."/>
            <person name="Qu J."/>
            <person name="Reid J."/>
            <person name="Ross M."/>
            <person name="Ruth R."/>
            <person name="Saada N."/>
            <person name="San Lucas F."/>
            <person name="Santibanez J."/>
            <person name="Shang Y."/>
            <person name="Simmons D."/>
            <person name="Song X.-Z."/>
            <person name="Tang L.-Y."/>
            <person name="Thornton R."/>
            <person name="Warren J."/>
            <person name="Weissenberger G."/>
            <person name="Wilczek-Boney K."/>
            <person name="Worley K."/>
            <person name="Youmans B."/>
            <person name="Zhang J."/>
            <person name="Zhang L."/>
            <person name="Zhao Z."/>
            <person name="Zhou C."/>
            <person name="Zhu D."/>
            <person name="Zhu Y."/>
        </authorList>
    </citation>
    <scope>NUCLEOTIDE SEQUENCE [LARGE SCALE GENOMIC DNA]</scope>
    <source>
        <strain evidence="9 10">F0333</strain>
    </source>
</reference>
<dbReference type="Pfam" id="PF08478">
    <property type="entry name" value="POTRA_1"/>
    <property type="match status" value="1"/>
</dbReference>
<dbReference type="HOGENOM" id="CLU_047677_2_0_11"/>
<dbReference type="Proteomes" id="UP000013015">
    <property type="component" value="Unassembled WGS sequence"/>
</dbReference>
<dbReference type="PANTHER" id="PTHR37820">
    <property type="entry name" value="CELL DIVISION PROTEIN DIVIB"/>
    <property type="match status" value="1"/>
</dbReference>
<feature type="domain" description="POTRA" evidence="8">
    <location>
        <begin position="84"/>
        <end position="147"/>
    </location>
</feature>
<accession>N6X6B2</accession>
<feature type="domain" description="Cell division protein FtsQ/DivIB C-terminal" evidence="7">
    <location>
        <begin position="153"/>
        <end position="256"/>
    </location>
</feature>
<keyword evidence="3 6" id="KW-0812">Transmembrane</keyword>
<dbReference type="GO" id="GO:0051301">
    <property type="term" value="P:cell division"/>
    <property type="evidence" value="ECO:0007669"/>
    <property type="project" value="UniProtKB-KW"/>
</dbReference>
<organism evidence="9 10">
    <name type="scientific">Schaalia cardiffensis F0333</name>
    <dbReference type="NCBI Taxonomy" id="888050"/>
    <lineage>
        <taxon>Bacteria</taxon>
        <taxon>Bacillati</taxon>
        <taxon>Actinomycetota</taxon>
        <taxon>Actinomycetes</taxon>
        <taxon>Actinomycetales</taxon>
        <taxon>Actinomycetaceae</taxon>
        <taxon>Schaalia</taxon>
    </lineage>
</organism>
<dbReference type="PATRIC" id="fig|888050.3.peg.119"/>
<dbReference type="EMBL" id="AQHZ01000001">
    <property type="protein sequence ID" value="ENO19201.1"/>
    <property type="molecule type" value="Genomic_DNA"/>
</dbReference>
<evidence type="ECO:0000256" key="3">
    <source>
        <dbReference type="ARBA" id="ARBA00022692"/>
    </source>
</evidence>
<name>N6X6B2_9ACTO</name>
<dbReference type="GO" id="GO:0005886">
    <property type="term" value="C:plasma membrane"/>
    <property type="evidence" value="ECO:0007669"/>
    <property type="project" value="TreeGrafter"/>
</dbReference>
<sequence length="273" mass="29542">MRPLGKPVGPRSKVLKRPIGQRDAADVLGPQEATDLAPRREEKERAKRSFYIRTALWTLVGSLLIAGLVWLVLFSPLLAFDPHRIRVEGVQEGLISEDDVAVTLDAYKGIPLPRVPTAKIAELIETNPVVADAQVRRAWPAGLDITLSLRTGAMVEANENGFTLVDASGVAFQRVSERPEGLPLVALPQGEERKNAAEDVVTVWSALGDLVKQRTSQITADSKSVTLSLDSGALVKWGTPDDSALKSRVLEVLVSQRSASVYDVSSPAHPVTF</sequence>
<evidence type="ECO:0000256" key="2">
    <source>
        <dbReference type="ARBA" id="ARBA00022618"/>
    </source>
</evidence>
<dbReference type="PANTHER" id="PTHR37820:SF1">
    <property type="entry name" value="CELL DIVISION PROTEIN FTSQ"/>
    <property type="match status" value="1"/>
</dbReference>
<evidence type="ECO:0000256" key="5">
    <source>
        <dbReference type="ARBA" id="ARBA00023306"/>
    </source>
</evidence>
<keyword evidence="1" id="KW-1003">Cell membrane</keyword>
<dbReference type="AlphaFoldDB" id="N6X6B2"/>
<protein>
    <submittedName>
        <fullName evidence="9">Cell division protein FtsQ</fullName>
    </submittedName>
</protein>
<dbReference type="InterPro" id="IPR013685">
    <property type="entry name" value="POTRA_FtsQ_type"/>
</dbReference>
<keyword evidence="10" id="KW-1185">Reference proteome</keyword>